<keyword evidence="13" id="KW-1185">Reference proteome</keyword>
<evidence type="ECO:0000256" key="6">
    <source>
        <dbReference type="ARBA" id="ARBA00022927"/>
    </source>
</evidence>
<keyword evidence="8" id="KW-0811">Translocation</keyword>
<keyword evidence="6" id="KW-0653">Protein transport</keyword>
<keyword evidence="4" id="KW-1003">Cell membrane</keyword>
<keyword evidence="9 11" id="KW-0472">Membrane</keyword>
<keyword evidence="7 11" id="KW-1133">Transmembrane helix</keyword>
<sequence length="138" mass="15489">MNFLNQVVLADAASGNAFGTYGMILIWVLVFAAMYFFILRPSSKKKKEEAQMRNSLEIGDEITTIGGIMGRVVAIKDDEDAIIIETGSDRVKMKFKKWCISTVDTVKEAPAKEKSSDKEEKTEKKGLFGKKKKDEEDK</sequence>
<comment type="caution">
    <text evidence="12">The sequence shown here is derived from an EMBL/GenBank/DDBJ whole genome shotgun (WGS) entry which is preliminary data.</text>
</comment>
<evidence type="ECO:0000313" key="12">
    <source>
        <dbReference type="EMBL" id="MBC5727851.1"/>
    </source>
</evidence>
<evidence type="ECO:0000256" key="4">
    <source>
        <dbReference type="ARBA" id="ARBA00022475"/>
    </source>
</evidence>
<name>A0ABR7HK15_9FIRM</name>
<evidence type="ECO:0000256" key="7">
    <source>
        <dbReference type="ARBA" id="ARBA00022989"/>
    </source>
</evidence>
<gene>
    <name evidence="12" type="primary">yajC</name>
    <name evidence="12" type="ORF">H8R91_04835</name>
</gene>
<dbReference type="SMART" id="SM01323">
    <property type="entry name" value="YajC"/>
    <property type="match status" value="1"/>
</dbReference>
<evidence type="ECO:0000256" key="3">
    <source>
        <dbReference type="ARBA" id="ARBA00022448"/>
    </source>
</evidence>
<dbReference type="InterPro" id="IPR003849">
    <property type="entry name" value="Preprotein_translocase_YajC"/>
</dbReference>
<proteinExistence type="inferred from homology"/>
<evidence type="ECO:0000313" key="13">
    <source>
        <dbReference type="Proteomes" id="UP000636755"/>
    </source>
</evidence>
<reference evidence="12 13" key="1">
    <citation type="submission" date="2020-08" db="EMBL/GenBank/DDBJ databases">
        <title>Genome public.</title>
        <authorList>
            <person name="Liu C."/>
            <person name="Sun Q."/>
        </authorList>
    </citation>
    <scope>NUCLEOTIDE SEQUENCE [LARGE SCALE GENOMIC DNA]</scope>
    <source>
        <strain evidence="12 13">NSJ-71</strain>
    </source>
</reference>
<keyword evidence="5 11" id="KW-0812">Transmembrane</keyword>
<feature type="region of interest" description="Disordered" evidence="10">
    <location>
        <begin position="108"/>
        <end position="138"/>
    </location>
</feature>
<comment type="similarity">
    <text evidence="2">Belongs to the YajC family.</text>
</comment>
<dbReference type="RefSeq" id="WP_186935105.1">
    <property type="nucleotide sequence ID" value="NZ_JACOPS010000002.1"/>
</dbReference>
<evidence type="ECO:0000256" key="11">
    <source>
        <dbReference type="SAM" id="Phobius"/>
    </source>
</evidence>
<evidence type="ECO:0000256" key="10">
    <source>
        <dbReference type="SAM" id="MobiDB-lite"/>
    </source>
</evidence>
<dbReference type="EMBL" id="JACOPS010000002">
    <property type="protein sequence ID" value="MBC5727851.1"/>
    <property type="molecule type" value="Genomic_DNA"/>
</dbReference>
<evidence type="ECO:0000256" key="5">
    <source>
        <dbReference type="ARBA" id="ARBA00022692"/>
    </source>
</evidence>
<dbReference type="PANTHER" id="PTHR33909:SF1">
    <property type="entry name" value="SEC TRANSLOCON ACCESSORY COMPLEX SUBUNIT YAJC"/>
    <property type="match status" value="1"/>
</dbReference>
<dbReference type="Proteomes" id="UP000636755">
    <property type="component" value="Unassembled WGS sequence"/>
</dbReference>
<keyword evidence="3" id="KW-0813">Transport</keyword>
<evidence type="ECO:0000256" key="1">
    <source>
        <dbReference type="ARBA" id="ARBA00004162"/>
    </source>
</evidence>
<evidence type="ECO:0000256" key="8">
    <source>
        <dbReference type="ARBA" id="ARBA00023010"/>
    </source>
</evidence>
<dbReference type="PRINTS" id="PR01853">
    <property type="entry name" value="YAJCTRNLCASE"/>
</dbReference>
<evidence type="ECO:0000256" key="9">
    <source>
        <dbReference type="ARBA" id="ARBA00023136"/>
    </source>
</evidence>
<dbReference type="Pfam" id="PF02699">
    <property type="entry name" value="YajC"/>
    <property type="match status" value="1"/>
</dbReference>
<comment type="subcellular location">
    <subcellularLocation>
        <location evidence="1">Cell membrane</location>
        <topology evidence="1">Single-pass membrane protein</topology>
    </subcellularLocation>
</comment>
<protein>
    <submittedName>
        <fullName evidence="12">Preprotein translocase subunit YajC</fullName>
    </submittedName>
</protein>
<dbReference type="PANTHER" id="PTHR33909">
    <property type="entry name" value="SEC TRANSLOCON ACCESSORY COMPLEX SUBUNIT YAJC"/>
    <property type="match status" value="1"/>
</dbReference>
<evidence type="ECO:0000256" key="2">
    <source>
        <dbReference type="ARBA" id="ARBA00006742"/>
    </source>
</evidence>
<dbReference type="NCBIfam" id="TIGR00739">
    <property type="entry name" value="yajC"/>
    <property type="match status" value="1"/>
</dbReference>
<accession>A0ABR7HK15</accession>
<organism evidence="12 13">
    <name type="scientific">Ruminococcus intestinalis</name>
    <dbReference type="NCBI Taxonomy" id="2763066"/>
    <lineage>
        <taxon>Bacteria</taxon>
        <taxon>Bacillati</taxon>
        <taxon>Bacillota</taxon>
        <taxon>Clostridia</taxon>
        <taxon>Eubacteriales</taxon>
        <taxon>Oscillospiraceae</taxon>
        <taxon>Ruminococcus</taxon>
    </lineage>
</organism>
<feature type="transmembrane region" description="Helical" evidence="11">
    <location>
        <begin position="20"/>
        <end position="39"/>
    </location>
</feature>